<comment type="caution">
    <text evidence="7">The sequence shown here is derived from an EMBL/GenBank/DDBJ whole genome shotgun (WGS) entry which is preliminary data.</text>
</comment>
<keyword evidence="8" id="KW-1185">Reference proteome</keyword>
<gene>
    <name evidence="7" type="ORF">PPL_10956</name>
</gene>
<dbReference type="AlphaFoldDB" id="D3BSI7"/>
<feature type="region of interest" description="Disordered" evidence="5">
    <location>
        <begin position="739"/>
        <end position="784"/>
    </location>
</feature>
<feature type="domain" description="RUN" evidence="6">
    <location>
        <begin position="24"/>
        <end position="166"/>
    </location>
</feature>
<dbReference type="GO" id="GO:1901981">
    <property type="term" value="F:phosphatidylinositol phosphate binding"/>
    <property type="evidence" value="ECO:0007669"/>
    <property type="project" value="TreeGrafter"/>
</dbReference>
<feature type="compositionally biased region" description="Acidic residues" evidence="5">
    <location>
        <begin position="646"/>
        <end position="660"/>
    </location>
</feature>
<feature type="region of interest" description="Disordered" evidence="5">
    <location>
        <begin position="683"/>
        <end position="704"/>
    </location>
</feature>
<evidence type="ECO:0000256" key="1">
    <source>
        <dbReference type="ARBA" id="ARBA00004603"/>
    </source>
</evidence>
<keyword evidence="4" id="KW-0072">Autophagy</keyword>
<dbReference type="Gene3D" id="1.20.58.900">
    <property type="match status" value="1"/>
</dbReference>
<protein>
    <recommendedName>
        <fullName evidence="6">RUN domain-containing protein</fullName>
    </recommendedName>
</protein>
<dbReference type="InterPro" id="IPR004012">
    <property type="entry name" value="Run_dom"/>
</dbReference>
<dbReference type="PANTHER" id="PTHR45971">
    <property type="entry name" value="PHOX (PX) DOMAIN-CONTAINING PROTEIN"/>
    <property type="match status" value="1"/>
</dbReference>
<feature type="compositionally biased region" description="Acidic residues" evidence="5">
    <location>
        <begin position="884"/>
        <end position="893"/>
    </location>
</feature>
<feature type="compositionally biased region" description="Basic and acidic residues" evidence="5">
    <location>
        <begin position="374"/>
        <end position="383"/>
    </location>
</feature>
<dbReference type="Proteomes" id="UP000001396">
    <property type="component" value="Unassembled WGS sequence"/>
</dbReference>
<feature type="compositionally biased region" description="Low complexity" evidence="5">
    <location>
        <begin position="740"/>
        <end position="779"/>
    </location>
</feature>
<feature type="compositionally biased region" description="Acidic residues" evidence="5">
    <location>
        <begin position="683"/>
        <end position="698"/>
    </location>
</feature>
<organism evidence="7 8">
    <name type="scientific">Heterostelium pallidum (strain ATCC 26659 / Pp 5 / PN500)</name>
    <name type="common">Cellular slime mold</name>
    <name type="synonym">Polysphondylium pallidum</name>
    <dbReference type="NCBI Taxonomy" id="670386"/>
    <lineage>
        <taxon>Eukaryota</taxon>
        <taxon>Amoebozoa</taxon>
        <taxon>Evosea</taxon>
        <taxon>Eumycetozoa</taxon>
        <taxon>Dictyostelia</taxon>
        <taxon>Acytosteliales</taxon>
        <taxon>Acytosteliaceae</taxon>
        <taxon>Heterostelium</taxon>
    </lineage>
</organism>
<evidence type="ECO:0000259" key="6">
    <source>
        <dbReference type="PROSITE" id="PS50826"/>
    </source>
</evidence>
<dbReference type="CDD" id="cd17671">
    <property type="entry name" value="RUN"/>
    <property type="match status" value="1"/>
</dbReference>
<dbReference type="SUPFAM" id="SSF140741">
    <property type="entry name" value="RUN domain-like"/>
    <property type="match status" value="1"/>
</dbReference>
<reference evidence="7 8" key="1">
    <citation type="journal article" date="2011" name="Genome Res.">
        <title>Phylogeny-wide analysis of social amoeba genomes highlights ancient origins for complex intercellular communication.</title>
        <authorList>
            <person name="Heidel A.J."/>
            <person name="Lawal H.M."/>
            <person name="Felder M."/>
            <person name="Schilde C."/>
            <person name="Helps N.R."/>
            <person name="Tunggal B."/>
            <person name="Rivero F."/>
            <person name="John U."/>
            <person name="Schleicher M."/>
            <person name="Eichinger L."/>
            <person name="Platzer M."/>
            <person name="Noegel A.A."/>
            <person name="Schaap P."/>
            <person name="Gloeckner G."/>
        </authorList>
    </citation>
    <scope>NUCLEOTIDE SEQUENCE [LARGE SCALE GENOMIC DNA]</scope>
    <source>
        <strain evidence="8">ATCC 26659 / Pp 5 / PN500</strain>
    </source>
</reference>
<dbReference type="InterPro" id="IPR052428">
    <property type="entry name" value="Autophagy_HostDef_Reg"/>
</dbReference>
<dbReference type="SMART" id="SM00593">
    <property type="entry name" value="RUN"/>
    <property type="match status" value="1"/>
</dbReference>
<proteinExistence type="predicted"/>
<dbReference type="EMBL" id="ADBJ01000054">
    <property type="protein sequence ID" value="EFA75452.1"/>
    <property type="molecule type" value="Genomic_DNA"/>
</dbReference>
<evidence type="ECO:0000256" key="3">
    <source>
        <dbReference type="ARBA" id="ARBA00022753"/>
    </source>
</evidence>
<accession>D3BSI7</accession>
<comment type="subcellular location">
    <subcellularLocation>
        <location evidence="1">Late endosome</location>
    </subcellularLocation>
</comment>
<dbReference type="GeneID" id="31366425"/>
<feature type="region of interest" description="Disordered" evidence="5">
    <location>
        <begin position="610"/>
        <end position="660"/>
    </location>
</feature>
<dbReference type="SMART" id="SM01175">
    <property type="entry name" value="DUF4206"/>
    <property type="match status" value="1"/>
</dbReference>
<dbReference type="Pfam" id="PF13901">
    <property type="entry name" value="RH_dom"/>
    <property type="match status" value="1"/>
</dbReference>
<evidence type="ECO:0000256" key="4">
    <source>
        <dbReference type="ARBA" id="ARBA00023006"/>
    </source>
</evidence>
<dbReference type="InterPro" id="IPR037213">
    <property type="entry name" value="Run_dom_sf"/>
</dbReference>
<feature type="region of interest" description="Disordered" evidence="5">
    <location>
        <begin position="292"/>
        <end position="330"/>
    </location>
</feature>
<keyword evidence="2" id="KW-0597">Phosphoprotein</keyword>
<dbReference type="RefSeq" id="XP_020427586.1">
    <property type="nucleotide sequence ID" value="XM_020581716.1"/>
</dbReference>
<feature type="compositionally biased region" description="Low complexity" evidence="5">
    <location>
        <begin position="906"/>
        <end position="937"/>
    </location>
</feature>
<evidence type="ECO:0000313" key="7">
    <source>
        <dbReference type="EMBL" id="EFA75452.1"/>
    </source>
</evidence>
<evidence type="ECO:0000256" key="5">
    <source>
        <dbReference type="SAM" id="MobiDB-lite"/>
    </source>
</evidence>
<evidence type="ECO:0000313" key="8">
    <source>
        <dbReference type="Proteomes" id="UP000001396"/>
    </source>
</evidence>
<keyword evidence="3" id="KW-0967">Endosome</keyword>
<dbReference type="GO" id="GO:0005770">
    <property type="term" value="C:late endosome"/>
    <property type="evidence" value="ECO:0007669"/>
    <property type="project" value="UniProtKB-SubCell"/>
</dbReference>
<evidence type="ECO:0000256" key="2">
    <source>
        <dbReference type="ARBA" id="ARBA00022553"/>
    </source>
</evidence>
<feature type="region of interest" description="Disordered" evidence="5">
    <location>
        <begin position="863"/>
        <end position="943"/>
    </location>
</feature>
<dbReference type="PANTHER" id="PTHR45971:SF1">
    <property type="entry name" value="RUBICON, ISOFORM A"/>
    <property type="match status" value="1"/>
</dbReference>
<name>D3BSI7_HETP5</name>
<dbReference type="OMA" id="KWLDHVE"/>
<feature type="compositionally biased region" description="Low complexity" evidence="5">
    <location>
        <begin position="350"/>
        <end position="370"/>
    </location>
</feature>
<dbReference type="InterPro" id="IPR025258">
    <property type="entry name" value="RH_dom"/>
</dbReference>
<dbReference type="GO" id="GO:0006914">
    <property type="term" value="P:autophagy"/>
    <property type="evidence" value="ECO:0007669"/>
    <property type="project" value="UniProtKB-KW"/>
</dbReference>
<dbReference type="Pfam" id="PF02759">
    <property type="entry name" value="RUN"/>
    <property type="match status" value="1"/>
</dbReference>
<sequence length="1167" mass="130141">MIGKVNKIIKECLQNHFSTGKALNESCPFLNPLCFQIELFLTHKLKLKYGGFATIWDILQLLKGLRVDSLTTTTSGAPLVWREQFEYIDSLSEVTTDTGKARAFLRRCLNESILNAAIESITTNHDILRNHYDEDSILRFKDDSDVYRSILVPLETIPFQIDYNDSALDHQDIDDDHHHHVSNSNINSGINNLTASNDNINGTTSTSSPPVVVGNGVVTPLAKPALRKKKMVKSLTRVININGEGQSEVVESQMLKDTFDDKGVTTTTTIVDEKTGKTKIIKKIKVTKKVLKVNSNNNSSNNLNNINNNNNNNNNSNNNSNANLTSTSTATTTQTVIPVSTTTLIDPNVNDYINNESNSNYSSGESDNSGFRSSGEKEKEKTPEIVQMIKEISISDIKSKFSSFFSTSSPKSTLTNIPTTKTTTLTSSTESTPSISSSISTSSEQQTTNEPTTTTNNIDTALTSIPESTLTPTSTLEEVKEIEVVDINNNNEIKEDSPIIVESSNNDIENLEVVEQNQHQEQQEQQEEKEELVVQTNIVEQDGASIISVEDKAEEESKSLLKSVDSFGSLNDVLARLDVVSPALSSQVDVVTPTLSQLDNDIAEYMDVVDEKEKEKEEEEEEEHFRSDSSDCIEEEEHEQQQQQQEQEDEEEGIIVEEKEESIVNIKEEVLDTIIDEIEKEEEVVEEEEVEEKEEEVVEEIKENQPSITVSVEVENRSMTLEEEVAAYERHRAMLDKQLSSNSNSNNNSNNSSNNNSNNNSNSVSGRSSLSSSPSTKSNIVSEEEQSLILDQVAKIEEMIGGRSNIRKENGSNNNSFSVTVSSNNPHIISTPAPAVMSTPPQSPFAQKHHSFSPYFVPASTPDNHLHHHINNHNNKVSNTSYSDVDELTDDGVDNQLDFDQLDLENNSNNNSNNNNNEYLNNLSSDSSSPSHSRSNSITASFREDYIPEKKKLTPSALSASGGLSNTLPSEGAITKSSSNPFINYDAGVEEKPIDPKDFKWTPLRRRLYFEIHTQYTIREQNNQCAGCSRSISGLFTSSRYCEYSDFLKSCTATGPEDYKMIGNQNDHLANDVDFYSLADLVHYKRLYESLRIIVAKWLNHVETCPLCTSKGSFCEFCDAKEPIFPYNISKVVQCSSCHSSHHKECYVKHKCPKCLRIAKRKITVLP</sequence>
<dbReference type="PROSITE" id="PS50826">
    <property type="entry name" value="RUN"/>
    <property type="match status" value="1"/>
</dbReference>
<dbReference type="InParanoid" id="D3BSI7"/>
<feature type="region of interest" description="Disordered" evidence="5">
    <location>
        <begin position="405"/>
        <end position="476"/>
    </location>
</feature>
<feature type="region of interest" description="Disordered" evidence="5">
    <location>
        <begin position="346"/>
        <end position="383"/>
    </location>
</feature>
<dbReference type="STRING" id="670386.D3BSI7"/>